<proteinExistence type="predicted"/>
<evidence type="ECO:0000313" key="1">
    <source>
        <dbReference type="EMBL" id="EEH44186.2"/>
    </source>
</evidence>
<dbReference type="InParanoid" id="C1G0T5"/>
<organism evidence="1 2">
    <name type="scientific">Paracoccidioides brasiliensis (strain Pb18)</name>
    <dbReference type="NCBI Taxonomy" id="502780"/>
    <lineage>
        <taxon>Eukaryota</taxon>
        <taxon>Fungi</taxon>
        <taxon>Dikarya</taxon>
        <taxon>Ascomycota</taxon>
        <taxon>Pezizomycotina</taxon>
        <taxon>Eurotiomycetes</taxon>
        <taxon>Eurotiomycetidae</taxon>
        <taxon>Onygenales</taxon>
        <taxon>Ajellomycetaceae</taxon>
        <taxon>Paracoccidioides</taxon>
    </lineage>
</organism>
<evidence type="ECO:0000313" key="2">
    <source>
        <dbReference type="Proteomes" id="UP000001628"/>
    </source>
</evidence>
<dbReference type="HOGENOM" id="CLU_2655153_0_0_1"/>
<dbReference type="EMBL" id="KN275957">
    <property type="protein sequence ID" value="EEH44186.2"/>
    <property type="molecule type" value="Genomic_DNA"/>
</dbReference>
<dbReference type="AlphaFoldDB" id="C1G0T5"/>
<dbReference type="RefSeq" id="XP_010755843.1">
    <property type="nucleotide sequence ID" value="XM_010757541.1"/>
</dbReference>
<dbReference type="GeneID" id="22580307"/>
<gene>
    <name evidence="1" type="ORF">PADG_00475</name>
</gene>
<protein>
    <submittedName>
        <fullName evidence="1">Uncharacterized protein</fullName>
    </submittedName>
</protein>
<dbReference type="VEuPathDB" id="FungiDB:PADG_00475"/>
<accession>C1G0T5</accession>
<keyword evidence="2" id="KW-1185">Reference proteome</keyword>
<reference evidence="1 2" key="1">
    <citation type="journal article" date="2011" name="PLoS Genet.">
        <title>Comparative genomic analysis of human fungal pathogens causing paracoccidioidomycosis.</title>
        <authorList>
            <person name="Desjardins C.A."/>
            <person name="Champion M.D."/>
            <person name="Holder J.W."/>
            <person name="Muszewska A."/>
            <person name="Goldberg J."/>
            <person name="Bailao A.M."/>
            <person name="Brigido M.M."/>
            <person name="Ferreira M.E."/>
            <person name="Garcia A.M."/>
            <person name="Grynberg M."/>
            <person name="Gujja S."/>
            <person name="Heiman D.I."/>
            <person name="Henn M.R."/>
            <person name="Kodira C.D."/>
            <person name="Leon-Narvaez H."/>
            <person name="Longo L.V."/>
            <person name="Ma L.J."/>
            <person name="Malavazi I."/>
            <person name="Matsuo A.L."/>
            <person name="Morais F.V."/>
            <person name="Pereira M."/>
            <person name="Rodriguez-Brito S."/>
            <person name="Sakthikumar S."/>
            <person name="Salem-Izacc S.M."/>
            <person name="Sykes S.M."/>
            <person name="Teixeira M.M."/>
            <person name="Vallejo M.C."/>
            <person name="Walter M.E."/>
            <person name="Yandava C."/>
            <person name="Young S."/>
            <person name="Zeng Q."/>
            <person name="Zucker J."/>
            <person name="Felipe M.S."/>
            <person name="Goldman G.H."/>
            <person name="Haas B.J."/>
            <person name="McEwen J.G."/>
            <person name="Nino-Vega G."/>
            <person name="Puccia R."/>
            <person name="San-Blas G."/>
            <person name="Soares C.M."/>
            <person name="Birren B.W."/>
            <person name="Cuomo C.A."/>
        </authorList>
    </citation>
    <scope>NUCLEOTIDE SEQUENCE [LARGE SCALE GENOMIC DNA]</scope>
    <source>
        <strain evidence="1 2">Pb18</strain>
    </source>
</reference>
<sequence>MATVSDITTWSNSQNGSFLLVVISNREPPFDRRLERSNDQMSQYAPTGWDLQELLTIDSLIARTATPMLTQNTNFW</sequence>
<dbReference type="Proteomes" id="UP000001628">
    <property type="component" value="Unassembled WGS sequence"/>
</dbReference>
<name>C1G0T5_PARBD</name>
<dbReference type="KEGG" id="pbn:PADG_00475"/>